<comment type="caution">
    <text evidence="2">The sequence shown here is derived from an EMBL/GenBank/DDBJ whole genome shotgun (WGS) entry which is preliminary data.</text>
</comment>
<dbReference type="GO" id="GO:0003676">
    <property type="term" value="F:nucleic acid binding"/>
    <property type="evidence" value="ECO:0007669"/>
    <property type="project" value="InterPro"/>
</dbReference>
<dbReference type="Proteomes" id="UP001188597">
    <property type="component" value="Unassembled WGS sequence"/>
</dbReference>
<dbReference type="PANTHER" id="PTHR48475">
    <property type="entry name" value="RIBONUCLEASE H"/>
    <property type="match status" value="1"/>
</dbReference>
<dbReference type="InterPro" id="IPR002156">
    <property type="entry name" value="RNaseH_domain"/>
</dbReference>
<gene>
    <name evidence="2" type="ORF">RJ639_046103</name>
</gene>
<dbReference type="GO" id="GO:0004523">
    <property type="term" value="F:RNA-DNA hybrid ribonuclease activity"/>
    <property type="evidence" value="ECO:0007669"/>
    <property type="project" value="InterPro"/>
</dbReference>
<dbReference type="Pfam" id="PF13456">
    <property type="entry name" value="RVT_3"/>
    <property type="match status" value="1"/>
</dbReference>
<name>A0AA88W6S8_9ASTE</name>
<dbReference type="Gene3D" id="3.30.420.10">
    <property type="entry name" value="Ribonuclease H-like superfamily/Ribonuclease H"/>
    <property type="match status" value="1"/>
</dbReference>
<dbReference type="PANTHER" id="PTHR48475:SF2">
    <property type="entry name" value="RIBONUCLEASE H"/>
    <property type="match status" value="1"/>
</dbReference>
<keyword evidence="3" id="KW-1185">Reference proteome</keyword>
<dbReference type="AlphaFoldDB" id="A0AA88W6S8"/>
<evidence type="ECO:0000313" key="3">
    <source>
        <dbReference type="Proteomes" id="UP001188597"/>
    </source>
</evidence>
<dbReference type="InterPro" id="IPR012337">
    <property type="entry name" value="RNaseH-like_sf"/>
</dbReference>
<evidence type="ECO:0000313" key="2">
    <source>
        <dbReference type="EMBL" id="KAK3021082.1"/>
    </source>
</evidence>
<dbReference type="SUPFAM" id="SSF53098">
    <property type="entry name" value="Ribonuclease H-like"/>
    <property type="match status" value="1"/>
</dbReference>
<proteinExistence type="predicted"/>
<feature type="domain" description="RNase H type-1" evidence="1">
    <location>
        <begin position="320"/>
        <end position="372"/>
    </location>
</feature>
<reference evidence="2" key="1">
    <citation type="submission" date="2022-12" db="EMBL/GenBank/DDBJ databases">
        <title>Draft genome assemblies for two species of Escallonia (Escalloniales).</title>
        <authorList>
            <person name="Chanderbali A."/>
            <person name="Dervinis C."/>
            <person name="Anghel I."/>
            <person name="Soltis D."/>
            <person name="Soltis P."/>
            <person name="Zapata F."/>
        </authorList>
    </citation>
    <scope>NUCLEOTIDE SEQUENCE</scope>
    <source>
        <strain evidence="2">UCBG64.0493</strain>
        <tissue evidence="2">Leaf</tissue>
    </source>
</reference>
<organism evidence="2 3">
    <name type="scientific">Escallonia herrerae</name>
    <dbReference type="NCBI Taxonomy" id="1293975"/>
    <lineage>
        <taxon>Eukaryota</taxon>
        <taxon>Viridiplantae</taxon>
        <taxon>Streptophyta</taxon>
        <taxon>Embryophyta</taxon>
        <taxon>Tracheophyta</taxon>
        <taxon>Spermatophyta</taxon>
        <taxon>Magnoliopsida</taxon>
        <taxon>eudicotyledons</taxon>
        <taxon>Gunneridae</taxon>
        <taxon>Pentapetalae</taxon>
        <taxon>asterids</taxon>
        <taxon>campanulids</taxon>
        <taxon>Escalloniales</taxon>
        <taxon>Escalloniaceae</taxon>
        <taxon>Escallonia</taxon>
    </lineage>
</organism>
<evidence type="ECO:0000259" key="1">
    <source>
        <dbReference type="Pfam" id="PF13456"/>
    </source>
</evidence>
<dbReference type="EMBL" id="JAVXUP010000779">
    <property type="protein sequence ID" value="KAK3021082.1"/>
    <property type="molecule type" value="Genomic_DNA"/>
</dbReference>
<accession>A0AA88W6S8</accession>
<sequence length="381" mass="43218">MRNRLTQKLFNTPNVDLTREIYELKGVVNTLQKKLEGVALAISMDQTHLDPSDLHLRLTSRSSYSQRYRSKIDPSYQPRTEAKGHVTKSGSYFYCKTSMGDSTNSSLISDERTHGRYGVSDAVMCRAFPTTLRKGAHAWFKSFRPRDETKIERGKPVEDLLDIELYLGDKEKTVRIGTGLTEDLKLKLIDLLRSYSDIFAWTASDMPGIDPEVITHKLNEITTLLPIIVLTDQPLGKVLQNSEASGRLVNWSVELGEFDIKYKPHVVIKAQALSDFIVECTVREDPPRLVLSETLDPWLLYADGSSKIDGNWSYVDQPKKFVIEYALRFQFQASSNEVEYEALLAGIRLAHSLKVDSLSAHSDSQLVVNQILANMRQEMKE</sequence>
<protein>
    <recommendedName>
        <fullName evidence="1">RNase H type-1 domain-containing protein</fullName>
    </recommendedName>
</protein>
<dbReference type="InterPro" id="IPR036397">
    <property type="entry name" value="RNaseH_sf"/>
</dbReference>